<evidence type="ECO:0000313" key="3">
    <source>
        <dbReference type="WBParaSite" id="NBR_0000766601-mRNA-1"/>
    </source>
</evidence>
<name>A0A158QXZ8_NIPBR</name>
<reference evidence="1 2" key="2">
    <citation type="submission" date="2018-11" db="EMBL/GenBank/DDBJ databases">
        <authorList>
            <consortium name="Pathogen Informatics"/>
        </authorList>
    </citation>
    <scope>NUCLEOTIDE SEQUENCE [LARGE SCALE GENOMIC DNA]</scope>
</reference>
<protein>
    <submittedName>
        <fullName evidence="3">Transposase</fullName>
    </submittedName>
</protein>
<dbReference type="WBParaSite" id="NBR_0000766601-mRNA-1">
    <property type="protein sequence ID" value="NBR_0000766601-mRNA-1"/>
    <property type="gene ID" value="NBR_0000766601"/>
</dbReference>
<proteinExistence type="predicted"/>
<reference evidence="3" key="1">
    <citation type="submission" date="2016-04" db="UniProtKB">
        <authorList>
            <consortium name="WormBaseParasite"/>
        </authorList>
    </citation>
    <scope>IDENTIFICATION</scope>
</reference>
<dbReference type="AlphaFoldDB" id="A0A158QXZ8"/>
<keyword evidence="2" id="KW-1185">Reference proteome</keyword>
<dbReference type="EMBL" id="UYSL01019913">
    <property type="protein sequence ID" value="VDL71256.1"/>
    <property type="molecule type" value="Genomic_DNA"/>
</dbReference>
<gene>
    <name evidence="1" type="ORF">NBR_LOCUS7667</name>
</gene>
<dbReference type="Proteomes" id="UP000271162">
    <property type="component" value="Unassembled WGS sequence"/>
</dbReference>
<accession>A0A158QXZ8</accession>
<organism evidence="3">
    <name type="scientific">Nippostrongylus brasiliensis</name>
    <name type="common">Rat hookworm</name>
    <dbReference type="NCBI Taxonomy" id="27835"/>
    <lineage>
        <taxon>Eukaryota</taxon>
        <taxon>Metazoa</taxon>
        <taxon>Ecdysozoa</taxon>
        <taxon>Nematoda</taxon>
        <taxon>Chromadorea</taxon>
        <taxon>Rhabditida</taxon>
        <taxon>Rhabditina</taxon>
        <taxon>Rhabditomorpha</taxon>
        <taxon>Strongyloidea</taxon>
        <taxon>Heligmosomidae</taxon>
        <taxon>Nippostrongylus</taxon>
    </lineage>
</organism>
<evidence type="ECO:0000313" key="2">
    <source>
        <dbReference type="Proteomes" id="UP000271162"/>
    </source>
</evidence>
<evidence type="ECO:0000313" key="1">
    <source>
        <dbReference type="EMBL" id="VDL71256.1"/>
    </source>
</evidence>
<sequence length="53" mass="5990">MRGMILLGVNMRVDSAPQQFTSRLIDASLTTRSAPLCHLSLLRDHMDYQLNTT</sequence>